<dbReference type="Proteomes" id="UP000518904">
    <property type="component" value="Unassembled WGS sequence"/>
</dbReference>
<feature type="domain" description="N-acetyltransferase" evidence="1">
    <location>
        <begin position="1"/>
        <end position="135"/>
    </location>
</feature>
<dbReference type="SUPFAM" id="SSF55729">
    <property type="entry name" value="Acyl-CoA N-acyltransferases (Nat)"/>
    <property type="match status" value="1"/>
</dbReference>
<dbReference type="GO" id="GO:0016747">
    <property type="term" value="F:acyltransferase activity, transferring groups other than amino-acyl groups"/>
    <property type="evidence" value="ECO:0007669"/>
    <property type="project" value="InterPro"/>
</dbReference>
<keyword evidence="2" id="KW-0808">Transferase</keyword>
<protein>
    <submittedName>
        <fullName evidence="2">GNAT family N-acetyltransferase</fullName>
    </submittedName>
</protein>
<dbReference type="RefSeq" id="WP_141179647.1">
    <property type="nucleotide sequence ID" value="NZ_CP041201.1"/>
</dbReference>
<dbReference type="InterPro" id="IPR000182">
    <property type="entry name" value="GNAT_dom"/>
</dbReference>
<reference evidence="2 3" key="1">
    <citation type="submission" date="2020-04" db="EMBL/GenBank/DDBJ databases">
        <title>Whole-genome sequencing of Vibrio spp. from China reveals different genetic environments of blaCTX-M-14 among diverse lineages.</title>
        <authorList>
            <person name="Zheng Z."/>
            <person name="Ye L."/>
            <person name="Chen S."/>
        </authorList>
    </citation>
    <scope>NUCLEOTIDE SEQUENCE [LARGE SCALE GENOMIC DNA]</scope>
    <source>
        <strain evidence="2 3">Vb0551</strain>
    </source>
</reference>
<comment type="caution">
    <text evidence="2">The sequence shown here is derived from an EMBL/GenBank/DDBJ whole genome shotgun (WGS) entry which is preliminary data.</text>
</comment>
<accession>A0A7Y0XF46</accession>
<evidence type="ECO:0000259" key="1">
    <source>
        <dbReference type="PROSITE" id="PS51186"/>
    </source>
</evidence>
<proteinExistence type="predicted"/>
<gene>
    <name evidence="2" type="ORF">HKB16_28005</name>
</gene>
<dbReference type="InterPro" id="IPR016181">
    <property type="entry name" value="Acyl_CoA_acyltransferase"/>
</dbReference>
<sequence>MEIQRINAEQTLPLRQQVLWPSKSIEFCKVDEDETGYHYGSYVNGELVGVASVFFNNGAARLRKFAVSSSQQGKGIGSRMLEMMIEDAKAFNADVFWCDARESALRIYQQFGLQKEGERFYKSDIPYFKMSLDLSV</sequence>
<dbReference type="AlphaFoldDB" id="A0A7Y0XF46"/>
<evidence type="ECO:0000313" key="3">
    <source>
        <dbReference type="Proteomes" id="UP000518904"/>
    </source>
</evidence>
<dbReference type="CDD" id="cd04301">
    <property type="entry name" value="NAT_SF"/>
    <property type="match status" value="1"/>
</dbReference>
<name>A0A7Y0XF46_VIBPH</name>
<evidence type="ECO:0000313" key="2">
    <source>
        <dbReference type="EMBL" id="NMU86695.1"/>
    </source>
</evidence>
<organism evidence="2 3">
    <name type="scientific">Vibrio parahaemolyticus</name>
    <dbReference type="NCBI Taxonomy" id="670"/>
    <lineage>
        <taxon>Bacteria</taxon>
        <taxon>Pseudomonadati</taxon>
        <taxon>Pseudomonadota</taxon>
        <taxon>Gammaproteobacteria</taxon>
        <taxon>Vibrionales</taxon>
        <taxon>Vibrionaceae</taxon>
        <taxon>Vibrio</taxon>
    </lineage>
</organism>
<dbReference type="PROSITE" id="PS51186">
    <property type="entry name" value="GNAT"/>
    <property type="match status" value="1"/>
</dbReference>
<dbReference type="EMBL" id="JABCLB010002501">
    <property type="protein sequence ID" value="NMU86695.1"/>
    <property type="molecule type" value="Genomic_DNA"/>
</dbReference>
<dbReference type="Pfam" id="PF13673">
    <property type="entry name" value="Acetyltransf_10"/>
    <property type="match status" value="1"/>
</dbReference>
<dbReference type="Gene3D" id="3.40.630.30">
    <property type="match status" value="1"/>
</dbReference>